<name>A0A6I3MBH0_9MICO</name>
<keyword evidence="2" id="KW-0540">Nuclease</keyword>
<organism evidence="4 5">
    <name type="scientific">Agromyces bracchium</name>
    <dbReference type="NCBI Taxonomy" id="88376"/>
    <lineage>
        <taxon>Bacteria</taxon>
        <taxon>Bacillati</taxon>
        <taxon>Actinomycetota</taxon>
        <taxon>Actinomycetes</taxon>
        <taxon>Micrococcales</taxon>
        <taxon>Microbacteriaceae</taxon>
        <taxon>Agromyces</taxon>
    </lineage>
</organism>
<dbReference type="GO" id="GO:0016787">
    <property type="term" value="F:hydrolase activity"/>
    <property type="evidence" value="ECO:0007669"/>
    <property type="project" value="UniProtKB-KW"/>
</dbReference>
<sequence>MRARPGVAARPSGGCRVASLARPEARSCRAGRGRRPVRPAARIDRWLDDLSATLETASTLVARGRDDFGRDPAIPLAFEALSNRVGDLAKRLVSADPSRFSDPLWSQAARNRDFVVHHYDRVDADGLWVTVSRSFPELARLVERIRA</sequence>
<dbReference type="GO" id="GO:0110001">
    <property type="term" value="C:toxin-antitoxin complex"/>
    <property type="evidence" value="ECO:0007669"/>
    <property type="project" value="InterPro"/>
</dbReference>
<proteinExistence type="predicted"/>
<reference evidence="4 5" key="1">
    <citation type="submission" date="2019-11" db="EMBL/GenBank/DDBJ databases">
        <title>Agromyces kandeliae sp. nov., isolated from mangrove soil.</title>
        <authorList>
            <person name="Wang R."/>
        </authorList>
    </citation>
    <scope>NUCLEOTIDE SEQUENCE [LARGE SCALE GENOMIC DNA]</scope>
    <source>
        <strain evidence="4 5">JCM 11433</strain>
    </source>
</reference>
<gene>
    <name evidence="4" type="ORF">GJ743_17195</name>
</gene>
<protein>
    <submittedName>
        <fullName evidence="4">DUF86 domain-containing protein</fullName>
    </submittedName>
</protein>
<keyword evidence="3" id="KW-0378">Hydrolase</keyword>
<dbReference type="Proteomes" id="UP000433071">
    <property type="component" value="Unassembled WGS sequence"/>
</dbReference>
<keyword evidence="5" id="KW-1185">Reference proteome</keyword>
<dbReference type="AlphaFoldDB" id="A0A6I3MBH0"/>
<evidence type="ECO:0000256" key="3">
    <source>
        <dbReference type="ARBA" id="ARBA00022801"/>
    </source>
</evidence>
<evidence type="ECO:0000256" key="2">
    <source>
        <dbReference type="ARBA" id="ARBA00022722"/>
    </source>
</evidence>
<accession>A0A6I3MBH0</accession>
<evidence type="ECO:0000313" key="5">
    <source>
        <dbReference type="Proteomes" id="UP000433071"/>
    </source>
</evidence>
<dbReference type="Pfam" id="PF01934">
    <property type="entry name" value="HepT-like"/>
    <property type="match status" value="1"/>
</dbReference>
<dbReference type="GO" id="GO:0004540">
    <property type="term" value="F:RNA nuclease activity"/>
    <property type="evidence" value="ECO:0007669"/>
    <property type="project" value="InterPro"/>
</dbReference>
<dbReference type="InterPro" id="IPR008201">
    <property type="entry name" value="HepT-like"/>
</dbReference>
<evidence type="ECO:0000256" key="1">
    <source>
        <dbReference type="ARBA" id="ARBA00022649"/>
    </source>
</evidence>
<keyword evidence="1" id="KW-1277">Toxin-antitoxin system</keyword>
<comment type="caution">
    <text evidence="4">The sequence shown here is derived from an EMBL/GenBank/DDBJ whole genome shotgun (WGS) entry which is preliminary data.</text>
</comment>
<dbReference type="EMBL" id="WMLB01000042">
    <property type="protein sequence ID" value="MTH70108.1"/>
    <property type="molecule type" value="Genomic_DNA"/>
</dbReference>
<evidence type="ECO:0000313" key="4">
    <source>
        <dbReference type="EMBL" id="MTH70108.1"/>
    </source>
</evidence>